<dbReference type="AlphaFoldDB" id="A0A6J4U7A5"/>
<organism evidence="3">
    <name type="scientific">uncultured Thermomicrobiales bacterium</name>
    <dbReference type="NCBI Taxonomy" id="1645740"/>
    <lineage>
        <taxon>Bacteria</taxon>
        <taxon>Pseudomonadati</taxon>
        <taxon>Thermomicrobiota</taxon>
        <taxon>Thermomicrobia</taxon>
        <taxon>Thermomicrobiales</taxon>
        <taxon>environmental samples</taxon>
    </lineage>
</organism>
<dbReference type="InterPro" id="IPR024439">
    <property type="entry name" value="RNHCP"/>
</dbReference>
<sequence>MPYWYADYDDAESDHLTADDLAGIDRSAKRTRTLPRPATGQPRKPRLRSPRTEDDQAFKCGHCRQFIGAPIAGGRHRNHCPNCLYSKHVDHKMPGDRRSECHSMMAPIGLLSRRNGEQVLIHLCLGCGKEDPNRIAADDNPLLLMRIEPVTAPAMGEVTDEVEDIA</sequence>
<feature type="region of interest" description="Disordered" evidence="1">
    <location>
        <begin position="22"/>
        <end position="54"/>
    </location>
</feature>
<name>A0A6J4U7A5_9BACT</name>
<reference evidence="3" key="1">
    <citation type="submission" date="2020-02" db="EMBL/GenBank/DDBJ databases">
        <authorList>
            <person name="Meier V. D."/>
        </authorList>
    </citation>
    <scope>NUCLEOTIDE SEQUENCE</scope>
    <source>
        <strain evidence="3">AVDCRST_MAG43</strain>
    </source>
</reference>
<gene>
    <name evidence="3" type="ORF">AVDCRST_MAG43-42</name>
</gene>
<evidence type="ECO:0000313" key="3">
    <source>
        <dbReference type="EMBL" id="CAA9540559.1"/>
    </source>
</evidence>
<dbReference type="EMBL" id="CADCWI010000006">
    <property type="protein sequence ID" value="CAA9540559.1"/>
    <property type="molecule type" value="Genomic_DNA"/>
</dbReference>
<protein>
    <submittedName>
        <fullName evidence="3">Ribosome small subunit-stimulated GTPase EngC</fullName>
    </submittedName>
</protein>
<dbReference type="Pfam" id="PF12647">
    <property type="entry name" value="RNHCP"/>
    <property type="match status" value="1"/>
</dbReference>
<feature type="domain" description="RNHCP" evidence="2">
    <location>
        <begin position="56"/>
        <end position="145"/>
    </location>
</feature>
<evidence type="ECO:0000256" key="1">
    <source>
        <dbReference type="SAM" id="MobiDB-lite"/>
    </source>
</evidence>
<accession>A0A6J4U7A5</accession>
<proteinExistence type="predicted"/>
<evidence type="ECO:0000259" key="2">
    <source>
        <dbReference type="Pfam" id="PF12647"/>
    </source>
</evidence>